<gene>
    <name evidence="2" type="ORF">H8716_02020</name>
</gene>
<dbReference type="InterPro" id="IPR036259">
    <property type="entry name" value="MFS_trans_sf"/>
</dbReference>
<feature type="transmembrane region" description="Helical" evidence="1">
    <location>
        <begin position="183"/>
        <end position="202"/>
    </location>
</feature>
<keyword evidence="1" id="KW-0472">Membrane</keyword>
<reference evidence="2 3" key="1">
    <citation type="submission" date="2020-08" db="EMBL/GenBank/DDBJ databases">
        <title>Genome public.</title>
        <authorList>
            <person name="Liu C."/>
            <person name="Sun Q."/>
        </authorList>
    </citation>
    <scope>NUCLEOTIDE SEQUENCE [LARGE SCALE GENOMIC DNA]</scope>
    <source>
        <strain evidence="2 3">NSJ-46</strain>
    </source>
</reference>
<accession>A0ABR7N641</accession>
<dbReference type="EMBL" id="JACRSZ010000001">
    <property type="protein sequence ID" value="MBC8571867.1"/>
    <property type="molecule type" value="Genomic_DNA"/>
</dbReference>
<keyword evidence="3" id="KW-1185">Reference proteome</keyword>
<organism evidence="2 3">
    <name type="scientific">Jingyaoa shaoxingensis</name>
    <dbReference type="NCBI Taxonomy" id="2763671"/>
    <lineage>
        <taxon>Bacteria</taxon>
        <taxon>Bacillati</taxon>
        <taxon>Bacillota</taxon>
        <taxon>Clostridia</taxon>
        <taxon>Lachnospirales</taxon>
        <taxon>Lachnospiraceae</taxon>
        <taxon>Jingyaoa</taxon>
    </lineage>
</organism>
<dbReference type="Proteomes" id="UP000657421">
    <property type="component" value="Unassembled WGS sequence"/>
</dbReference>
<proteinExistence type="predicted"/>
<dbReference type="InterPro" id="IPR039672">
    <property type="entry name" value="MFS_2"/>
</dbReference>
<feature type="transmembrane region" description="Helical" evidence="1">
    <location>
        <begin position="41"/>
        <end position="63"/>
    </location>
</feature>
<feature type="transmembrane region" description="Helical" evidence="1">
    <location>
        <begin position="12"/>
        <end position="35"/>
    </location>
</feature>
<feature type="transmembrane region" description="Helical" evidence="1">
    <location>
        <begin position="282"/>
        <end position="301"/>
    </location>
</feature>
<keyword evidence="1" id="KW-0812">Transmembrane</keyword>
<comment type="caution">
    <text evidence="2">The sequence shown here is derived from an EMBL/GenBank/DDBJ whole genome shotgun (WGS) entry which is preliminary data.</text>
</comment>
<evidence type="ECO:0000313" key="2">
    <source>
        <dbReference type="EMBL" id="MBC8571867.1"/>
    </source>
</evidence>
<feature type="transmembrane region" description="Helical" evidence="1">
    <location>
        <begin position="313"/>
        <end position="331"/>
    </location>
</feature>
<feature type="transmembrane region" description="Helical" evidence="1">
    <location>
        <begin position="84"/>
        <end position="101"/>
    </location>
</feature>
<feature type="transmembrane region" description="Helical" evidence="1">
    <location>
        <begin position="337"/>
        <end position="361"/>
    </location>
</feature>
<feature type="transmembrane region" description="Helical" evidence="1">
    <location>
        <begin position="248"/>
        <end position="270"/>
    </location>
</feature>
<feature type="transmembrane region" description="Helical" evidence="1">
    <location>
        <begin position="155"/>
        <end position="177"/>
    </location>
</feature>
<dbReference type="SUPFAM" id="SSF103473">
    <property type="entry name" value="MFS general substrate transporter"/>
    <property type="match status" value="1"/>
</dbReference>
<dbReference type="PANTHER" id="PTHR11328:SF24">
    <property type="entry name" value="MAJOR FACILITATOR SUPERFAMILY (MFS) PROFILE DOMAIN-CONTAINING PROTEIN"/>
    <property type="match status" value="1"/>
</dbReference>
<protein>
    <submittedName>
        <fullName evidence="2">MFS transporter</fullName>
    </submittedName>
</protein>
<sequence>MAKQKKPVSKGLKVFFGVGDLGFNWMTNIETYYYAYFLTNIAQFPLALVTVIQTIGSVIDAALSWTYGIMLNKMKPLKWGRYRSWLAVLPWVVPFLYLFQFKNIGTGVGAAAIIIIGTVSSHIAWNIPYVANMAMVNIASSSADDRNTLSSVRTLWTYLARMTYSYVGPGLVAFFTAKLGEHNAYAATAFALGAIMAALYFAHFVMFSGYEETGAEELERLAKEAASKKGSGQKQAGIGTAIVSNPQVLGVLGAYLFYMMYSFCFSAFAVYYGNYIALDPKFLTRFLLFSNITGVLGSVVCRKVAKQLSSKGTFSVALICISVLYFASYVFRHTPNIVIVLMSIGGFFAAFVTSMTIPMLANCSIYSEYKTGVNCTGAVMGFLNVPIKVAVITRGLFISTVLGITGFSPAIAVEEASESVKNGIAVGFTIIPAVLLLIALVIITFGYRIKDSDVETYSAEIAKRRS</sequence>
<feature type="transmembrane region" description="Helical" evidence="1">
    <location>
        <begin position="424"/>
        <end position="447"/>
    </location>
</feature>
<feature type="transmembrane region" description="Helical" evidence="1">
    <location>
        <begin position="391"/>
        <end position="412"/>
    </location>
</feature>
<dbReference type="PANTHER" id="PTHR11328">
    <property type="entry name" value="MAJOR FACILITATOR SUPERFAMILY DOMAIN-CONTAINING PROTEIN"/>
    <property type="match status" value="1"/>
</dbReference>
<dbReference type="RefSeq" id="WP_249306860.1">
    <property type="nucleotide sequence ID" value="NZ_JACRSZ010000001.1"/>
</dbReference>
<evidence type="ECO:0000256" key="1">
    <source>
        <dbReference type="SAM" id="Phobius"/>
    </source>
</evidence>
<feature type="transmembrane region" description="Helical" evidence="1">
    <location>
        <begin position="107"/>
        <end position="125"/>
    </location>
</feature>
<dbReference type="Pfam" id="PF13347">
    <property type="entry name" value="MFS_2"/>
    <property type="match status" value="1"/>
</dbReference>
<dbReference type="Gene3D" id="1.20.1250.20">
    <property type="entry name" value="MFS general substrate transporter like domains"/>
    <property type="match status" value="1"/>
</dbReference>
<keyword evidence="1" id="KW-1133">Transmembrane helix</keyword>
<evidence type="ECO:0000313" key="3">
    <source>
        <dbReference type="Proteomes" id="UP000657421"/>
    </source>
</evidence>
<name>A0ABR7N641_9FIRM</name>